<gene>
    <name evidence="2" type="ORF">SAMN05421854_102191</name>
</gene>
<reference evidence="2 3" key="1">
    <citation type="submission" date="2016-10" db="EMBL/GenBank/DDBJ databases">
        <authorList>
            <person name="de Groot N.N."/>
        </authorList>
    </citation>
    <scope>NUCLEOTIDE SEQUENCE [LARGE SCALE GENOMIC DNA]</scope>
    <source>
        <strain evidence="2 3">DSM 44637</strain>
    </source>
</reference>
<dbReference type="AlphaFoldDB" id="A0A1I5I1K4"/>
<dbReference type="Proteomes" id="UP000199137">
    <property type="component" value="Unassembled WGS sequence"/>
</dbReference>
<feature type="region of interest" description="Disordered" evidence="1">
    <location>
        <begin position="1"/>
        <end position="33"/>
    </location>
</feature>
<evidence type="ECO:0000313" key="3">
    <source>
        <dbReference type="Proteomes" id="UP000199137"/>
    </source>
</evidence>
<dbReference type="EMBL" id="FOWC01000002">
    <property type="protein sequence ID" value="SFO53921.1"/>
    <property type="molecule type" value="Genomic_DNA"/>
</dbReference>
<accession>A0A1I5I1K4</accession>
<name>A0A1I5I1K4_9PSEU</name>
<proteinExistence type="predicted"/>
<sequence length="63" mass="6577">MTGVRPWGGDPADLVLDGDRVSDVRPAGSAPVEGERIDGAGLLALPGFVDSHAHVDNSWWGKP</sequence>
<dbReference type="STRING" id="112413.SAMN05421854_102191"/>
<dbReference type="Gene3D" id="3.20.20.140">
    <property type="entry name" value="Metal-dependent hydrolases"/>
    <property type="match status" value="1"/>
</dbReference>
<protein>
    <recommendedName>
        <fullName evidence="4">Cytosine deaminase</fullName>
    </recommendedName>
</protein>
<evidence type="ECO:0000313" key="2">
    <source>
        <dbReference type="EMBL" id="SFO53921.1"/>
    </source>
</evidence>
<organism evidence="2 3">
    <name type="scientific">Amycolatopsis rubida</name>
    <dbReference type="NCBI Taxonomy" id="112413"/>
    <lineage>
        <taxon>Bacteria</taxon>
        <taxon>Bacillati</taxon>
        <taxon>Actinomycetota</taxon>
        <taxon>Actinomycetes</taxon>
        <taxon>Pseudonocardiales</taxon>
        <taxon>Pseudonocardiaceae</taxon>
        <taxon>Amycolatopsis</taxon>
    </lineage>
</organism>
<dbReference type="GO" id="GO:0016810">
    <property type="term" value="F:hydrolase activity, acting on carbon-nitrogen (but not peptide) bonds"/>
    <property type="evidence" value="ECO:0007669"/>
    <property type="project" value="InterPro"/>
</dbReference>
<evidence type="ECO:0000256" key="1">
    <source>
        <dbReference type="SAM" id="MobiDB-lite"/>
    </source>
</evidence>
<dbReference type="SUPFAM" id="SSF51338">
    <property type="entry name" value="Composite domain of metallo-dependent hydrolases"/>
    <property type="match status" value="1"/>
</dbReference>
<dbReference type="RefSeq" id="WP_202507720.1">
    <property type="nucleotide sequence ID" value="NZ_JAAGNC010000194.1"/>
</dbReference>
<evidence type="ECO:0008006" key="4">
    <source>
        <dbReference type="Google" id="ProtNLM"/>
    </source>
</evidence>
<dbReference type="InterPro" id="IPR011059">
    <property type="entry name" value="Metal-dep_hydrolase_composite"/>
</dbReference>